<proteinExistence type="inferred from homology"/>
<dbReference type="RefSeq" id="WP_221246604.1">
    <property type="nucleotide sequence ID" value="NZ_JACHFJ010000002.1"/>
</dbReference>
<dbReference type="Proteomes" id="UP000553706">
    <property type="component" value="Unassembled WGS sequence"/>
</dbReference>
<dbReference type="InterPro" id="IPR020084">
    <property type="entry name" value="NUDIX_hydrolase_CS"/>
</dbReference>
<dbReference type="PRINTS" id="PR00502">
    <property type="entry name" value="NUDIXFAMILY"/>
</dbReference>
<protein>
    <submittedName>
        <fullName evidence="5">ADP-ribose pyrophosphatase YjhB (NUDIX family)</fullName>
    </submittedName>
</protein>
<evidence type="ECO:0000259" key="4">
    <source>
        <dbReference type="PROSITE" id="PS51462"/>
    </source>
</evidence>
<dbReference type="PROSITE" id="PS00893">
    <property type="entry name" value="NUDIX_BOX"/>
    <property type="match status" value="1"/>
</dbReference>
<dbReference type="EMBL" id="JACHFJ010000002">
    <property type="protein sequence ID" value="MBB5372415.1"/>
    <property type="molecule type" value="Genomic_DNA"/>
</dbReference>
<dbReference type="PROSITE" id="PS51462">
    <property type="entry name" value="NUDIX"/>
    <property type="match status" value="1"/>
</dbReference>
<dbReference type="GO" id="GO:0016787">
    <property type="term" value="F:hydrolase activity"/>
    <property type="evidence" value="ECO:0007669"/>
    <property type="project" value="UniProtKB-KW"/>
</dbReference>
<evidence type="ECO:0000313" key="5">
    <source>
        <dbReference type="EMBL" id="MBB5372415.1"/>
    </source>
</evidence>
<comment type="caution">
    <text evidence="5">The sequence shown here is derived from an EMBL/GenBank/DDBJ whole genome shotgun (WGS) entry which is preliminary data.</text>
</comment>
<keyword evidence="6" id="KW-1185">Reference proteome</keyword>
<evidence type="ECO:0000313" key="6">
    <source>
        <dbReference type="Proteomes" id="UP000553706"/>
    </source>
</evidence>
<dbReference type="Pfam" id="PF00293">
    <property type="entry name" value="NUDIX"/>
    <property type="match status" value="1"/>
</dbReference>
<sequence>MPPYPERPQVGIGVILLRGEEVLLIRRGKAPELGAWALPGGSQELGETTEAAARRELLEETGLECGSLLFVGAADSIHHDAEGRILYHYTILDFAARYVGGDAKPGDDATDIAWVRVEQFDDYALWHEARRVILKAFSELPP</sequence>
<dbReference type="PANTHER" id="PTHR43736:SF1">
    <property type="entry name" value="DIHYDRONEOPTERIN TRIPHOSPHATE DIPHOSPHATASE"/>
    <property type="match status" value="1"/>
</dbReference>
<evidence type="ECO:0000256" key="3">
    <source>
        <dbReference type="RuleBase" id="RU003476"/>
    </source>
</evidence>
<gene>
    <name evidence="5" type="ORF">HNP71_000653</name>
</gene>
<dbReference type="InterPro" id="IPR015797">
    <property type="entry name" value="NUDIX_hydrolase-like_dom_sf"/>
</dbReference>
<reference evidence="5 6" key="1">
    <citation type="submission" date="2020-08" db="EMBL/GenBank/DDBJ databases">
        <title>Genomic Encyclopedia of Type Strains, Phase IV (KMG-IV): sequencing the most valuable type-strain genomes for metagenomic binning, comparative biology and taxonomic classification.</title>
        <authorList>
            <person name="Goeker M."/>
        </authorList>
    </citation>
    <scope>NUCLEOTIDE SEQUENCE [LARGE SCALE GENOMIC DNA]</scope>
    <source>
        <strain evidence="5 6">DSM 27026</strain>
    </source>
</reference>
<feature type="domain" description="Nudix hydrolase" evidence="4">
    <location>
        <begin position="7"/>
        <end position="138"/>
    </location>
</feature>
<dbReference type="Gene3D" id="3.90.79.10">
    <property type="entry name" value="Nucleoside Triphosphate Pyrophosphohydrolase"/>
    <property type="match status" value="1"/>
</dbReference>
<dbReference type="SUPFAM" id="SSF55811">
    <property type="entry name" value="Nudix"/>
    <property type="match status" value="1"/>
</dbReference>
<comment type="similarity">
    <text evidence="3">Belongs to the Nudix hydrolase family.</text>
</comment>
<dbReference type="PANTHER" id="PTHR43736">
    <property type="entry name" value="ADP-RIBOSE PYROPHOSPHATASE"/>
    <property type="match status" value="1"/>
</dbReference>
<dbReference type="CDD" id="cd04673">
    <property type="entry name" value="NUDIX_ADPRase"/>
    <property type="match status" value="1"/>
</dbReference>
<dbReference type="InterPro" id="IPR020476">
    <property type="entry name" value="Nudix_hydrolase"/>
</dbReference>
<keyword evidence="2 3" id="KW-0378">Hydrolase</keyword>
<dbReference type="InterPro" id="IPR000086">
    <property type="entry name" value="NUDIX_hydrolase_dom"/>
</dbReference>
<name>A0A840VGU1_9PROT</name>
<evidence type="ECO:0000256" key="1">
    <source>
        <dbReference type="ARBA" id="ARBA00001946"/>
    </source>
</evidence>
<organism evidence="5 6">
    <name type="scientific">Acidocella aromatica</name>
    <dbReference type="NCBI Taxonomy" id="1303579"/>
    <lineage>
        <taxon>Bacteria</taxon>
        <taxon>Pseudomonadati</taxon>
        <taxon>Pseudomonadota</taxon>
        <taxon>Alphaproteobacteria</taxon>
        <taxon>Acetobacterales</taxon>
        <taxon>Acidocellaceae</taxon>
        <taxon>Acidocella</taxon>
    </lineage>
</organism>
<evidence type="ECO:0000256" key="2">
    <source>
        <dbReference type="ARBA" id="ARBA00022801"/>
    </source>
</evidence>
<comment type="cofactor">
    <cofactor evidence="1">
        <name>Mg(2+)</name>
        <dbReference type="ChEBI" id="CHEBI:18420"/>
    </cofactor>
</comment>
<dbReference type="AlphaFoldDB" id="A0A840VGU1"/>
<accession>A0A840VGU1</accession>